<evidence type="ECO:0000313" key="3">
    <source>
        <dbReference type="Proteomes" id="UP000005536"/>
    </source>
</evidence>
<evidence type="ECO:0000256" key="1">
    <source>
        <dbReference type="SAM" id="Phobius"/>
    </source>
</evidence>
<evidence type="ECO:0000313" key="2">
    <source>
        <dbReference type="EMBL" id="EFE48400.1"/>
    </source>
</evidence>
<organism evidence="2 3">
    <name type="scientific">Neisseria elongata subsp. glycolytica ATCC 29315</name>
    <dbReference type="NCBI Taxonomy" id="546263"/>
    <lineage>
        <taxon>Bacteria</taxon>
        <taxon>Pseudomonadati</taxon>
        <taxon>Pseudomonadota</taxon>
        <taxon>Betaproteobacteria</taxon>
        <taxon>Neisseriales</taxon>
        <taxon>Neisseriaceae</taxon>
        <taxon>Neisseria</taxon>
    </lineage>
</organism>
<keyword evidence="1" id="KW-0472">Membrane</keyword>
<protein>
    <submittedName>
        <fullName evidence="2">Uncharacterized protein</fullName>
    </submittedName>
</protein>
<keyword evidence="1" id="KW-0812">Transmembrane</keyword>
<feature type="transmembrane region" description="Helical" evidence="1">
    <location>
        <begin position="15"/>
        <end position="35"/>
    </location>
</feature>
<proteinExistence type="predicted"/>
<keyword evidence="1" id="KW-1133">Transmembrane helix</keyword>
<reference evidence="2 3" key="1">
    <citation type="submission" date="2010-02" db="EMBL/GenBank/DDBJ databases">
        <authorList>
            <person name="Weinstock G."/>
            <person name="Sodergren E."/>
            <person name="Clifton S."/>
            <person name="Fulton L."/>
            <person name="Fulton B."/>
            <person name="Courtney L."/>
            <person name="Fronick C."/>
            <person name="Harrison M."/>
            <person name="Strong C."/>
            <person name="Farmer C."/>
            <person name="Delahaunty K."/>
            <person name="Markovic C."/>
            <person name="Hall O."/>
            <person name="Minx P."/>
            <person name="Tomlinson C."/>
            <person name="Mitreva M."/>
            <person name="Nelson J."/>
            <person name="Hou S."/>
            <person name="Wollam A."/>
            <person name="Pepin K.H."/>
            <person name="Johnson M."/>
            <person name="Bhonagiri V."/>
            <person name="Zhang X."/>
            <person name="Suruliraj S."/>
            <person name="Warren W."/>
            <person name="Chinwalla A."/>
            <person name="Mardis E.R."/>
            <person name="Wilson R.K."/>
        </authorList>
    </citation>
    <scope>NUCLEOTIDE SEQUENCE [LARGE SCALE GENOMIC DNA]</scope>
    <source>
        <strain evidence="2 3">ATCC 29315</strain>
    </source>
</reference>
<sequence>MRQISLTDYFCKGLYSVYILLFVLFEGSIMTKSILSRMFFRRPSNAGRPSEKCMKQGVSSLFLLYE</sequence>
<comment type="caution">
    <text evidence="2">The sequence shown here is derived from an EMBL/GenBank/DDBJ whole genome shotgun (WGS) entry which is preliminary data.</text>
</comment>
<dbReference type="AlphaFoldDB" id="D4DUS4"/>
<dbReference type="Proteomes" id="UP000005536">
    <property type="component" value="Unassembled WGS sequence"/>
</dbReference>
<accession>D4DUS4</accession>
<dbReference type="EMBL" id="ADBF01000254">
    <property type="protein sequence ID" value="EFE48400.1"/>
    <property type="molecule type" value="Genomic_DNA"/>
</dbReference>
<gene>
    <name evidence="2" type="ORF">NEIELOOT_02757</name>
</gene>
<name>D4DUS4_NEIEG</name>